<proteinExistence type="predicted"/>
<feature type="compositionally biased region" description="Low complexity" evidence="1">
    <location>
        <begin position="74"/>
        <end position="85"/>
    </location>
</feature>
<keyword evidence="3" id="KW-1185">Reference proteome</keyword>
<organism evidence="2 3">
    <name type="scientific">Pleurodeles waltl</name>
    <name type="common">Iberian ribbed newt</name>
    <dbReference type="NCBI Taxonomy" id="8319"/>
    <lineage>
        <taxon>Eukaryota</taxon>
        <taxon>Metazoa</taxon>
        <taxon>Chordata</taxon>
        <taxon>Craniata</taxon>
        <taxon>Vertebrata</taxon>
        <taxon>Euteleostomi</taxon>
        <taxon>Amphibia</taxon>
        <taxon>Batrachia</taxon>
        <taxon>Caudata</taxon>
        <taxon>Salamandroidea</taxon>
        <taxon>Salamandridae</taxon>
        <taxon>Pleurodelinae</taxon>
        <taxon>Pleurodeles</taxon>
    </lineage>
</organism>
<evidence type="ECO:0000256" key="1">
    <source>
        <dbReference type="SAM" id="MobiDB-lite"/>
    </source>
</evidence>
<comment type="caution">
    <text evidence="2">The sequence shown here is derived from an EMBL/GenBank/DDBJ whole genome shotgun (WGS) entry which is preliminary data.</text>
</comment>
<reference evidence="2" key="1">
    <citation type="journal article" date="2022" name="bioRxiv">
        <title>Sequencing and chromosome-scale assembly of the giantPleurodeles waltlgenome.</title>
        <authorList>
            <person name="Brown T."/>
            <person name="Elewa A."/>
            <person name="Iarovenko S."/>
            <person name="Subramanian E."/>
            <person name="Araus A.J."/>
            <person name="Petzold A."/>
            <person name="Susuki M."/>
            <person name="Suzuki K.-i.T."/>
            <person name="Hayashi T."/>
            <person name="Toyoda A."/>
            <person name="Oliveira C."/>
            <person name="Osipova E."/>
            <person name="Leigh N.D."/>
            <person name="Simon A."/>
            <person name="Yun M.H."/>
        </authorList>
    </citation>
    <scope>NUCLEOTIDE SEQUENCE</scope>
    <source>
        <strain evidence="2">20211129_DDA</strain>
        <tissue evidence="2">Liver</tissue>
    </source>
</reference>
<gene>
    <name evidence="2" type="ORF">NDU88_004743</name>
</gene>
<evidence type="ECO:0000313" key="2">
    <source>
        <dbReference type="EMBL" id="KAJ1084597.1"/>
    </source>
</evidence>
<dbReference type="EMBL" id="JANPWB010000016">
    <property type="protein sequence ID" value="KAJ1084597.1"/>
    <property type="molecule type" value="Genomic_DNA"/>
</dbReference>
<protein>
    <submittedName>
        <fullName evidence="2">Uncharacterized protein</fullName>
    </submittedName>
</protein>
<feature type="region of interest" description="Disordered" evidence="1">
    <location>
        <begin position="33"/>
        <end position="61"/>
    </location>
</feature>
<accession>A0AAV7KZ93</accession>
<evidence type="ECO:0000313" key="3">
    <source>
        <dbReference type="Proteomes" id="UP001066276"/>
    </source>
</evidence>
<name>A0AAV7KZ93_PLEWA</name>
<feature type="compositionally biased region" description="Basic residues" evidence="1">
    <location>
        <begin position="38"/>
        <end position="48"/>
    </location>
</feature>
<feature type="region of interest" description="Disordered" evidence="1">
    <location>
        <begin position="74"/>
        <end position="93"/>
    </location>
</feature>
<dbReference type="Proteomes" id="UP001066276">
    <property type="component" value="Chromosome 12"/>
</dbReference>
<sequence length="93" mass="9426">MEGGPGHPNVLINLCAERGEGRDPILGLRPCRAQKAARGGRKGPRRVPRPLTRATVSPAARPQAAAVSSGCATAAGARGTTTVATDCDPATEV</sequence>
<dbReference type="AlphaFoldDB" id="A0AAV7KZ93"/>